<reference evidence="2 3" key="1">
    <citation type="submission" date="2021-03" db="EMBL/GenBank/DDBJ databases">
        <authorList>
            <person name="Peeters C."/>
        </authorList>
    </citation>
    <scope>NUCLEOTIDE SEQUENCE [LARGE SCALE GENOMIC DNA]</scope>
    <source>
        <strain evidence="2 3">LMG 26411</strain>
    </source>
</reference>
<dbReference type="InterPro" id="IPR052342">
    <property type="entry name" value="MCH/BMMD"/>
</dbReference>
<dbReference type="EMBL" id="CAJPVI010000029">
    <property type="protein sequence ID" value="CAG2153867.1"/>
    <property type="molecule type" value="Genomic_DNA"/>
</dbReference>
<dbReference type="PANTHER" id="PTHR43664:SF1">
    <property type="entry name" value="BETA-METHYLMALYL-COA DEHYDRATASE"/>
    <property type="match status" value="1"/>
</dbReference>
<sequence>MQTPASGRYFEEFSVGDAYLHDIERTLSEADNLLFSTLTHNAEPWHLDDLHGQHSMYGSRVVNSIFTLMWACSVGIDRLTHGTMLGNLGFSDVRFTRPVFFGDTLRAESEILDKRTAAPDSDAGIIELESRAYNQRREMVTRFRCVRLVRRVPR</sequence>
<dbReference type="CDD" id="cd03451">
    <property type="entry name" value="FkbR2"/>
    <property type="match status" value="1"/>
</dbReference>
<feature type="domain" description="MaoC-like" evidence="1">
    <location>
        <begin position="15"/>
        <end position="117"/>
    </location>
</feature>
<dbReference type="InterPro" id="IPR029069">
    <property type="entry name" value="HotDog_dom_sf"/>
</dbReference>
<name>A0ABM8TLT5_9BURK</name>
<proteinExistence type="predicted"/>
<dbReference type="PANTHER" id="PTHR43664">
    <property type="entry name" value="MONOAMINE OXIDASE-RELATED"/>
    <property type="match status" value="1"/>
</dbReference>
<evidence type="ECO:0000259" key="1">
    <source>
        <dbReference type="Pfam" id="PF01575"/>
    </source>
</evidence>
<organism evidence="2 3">
    <name type="scientific">Cupriavidus numazuensis</name>
    <dbReference type="NCBI Taxonomy" id="221992"/>
    <lineage>
        <taxon>Bacteria</taxon>
        <taxon>Pseudomonadati</taxon>
        <taxon>Pseudomonadota</taxon>
        <taxon>Betaproteobacteria</taxon>
        <taxon>Burkholderiales</taxon>
        <taxon>Burkholderiaceae</taxon>
        <taxon>Cupriavidus</taxon>
    </lineage>
</organism>
<protein>
    <submittedName>
        <fullName evidence="2">Bifunctional protein PaaZ</fullName>
    </submittedName>
</protein>
<evidence type="ECO:0000313" key="3">
    <source>
        <dbReference type="Proteomes" id="UP000672657"/>
    </source>
</evidence>
<keyword evidence="3" id="KW-1185">Reference proteome</keyword>
<gene>
    <name evidence="2" type="primary">paaZ_2</name>
    <name evidence="2" type="ORF">LMG26411_04488</name>
</gene>
<dbReference type="InterPro" id="IPR002539">
    <property type="entry name" value="MaoC-like_dom"/>
</dbReference>
<dbReference type="RefSeq" id="WP_211955470.1">
    <property type="nucleotide sequence ID" value="NZ_CAJPVI010000029.1"/>
</dbReference>
<dbReference type="Pfam" id="PF01575">
    <property type="entry name" value="MaoC_dehydratas"/>
    <property type="match status" value="1"/>
</dbReference>
<dbReference type="Gene3D" id="3.10.129.10">
    <property type="entry name" value="Hotdog Thioesterase"/>
    <property type="match status" value="1"/>
</dbReference>
<accession>A0ABM8TLT5</accession>
<dbReference type="SUPFAM" id="SSF54637">
    <property type="entry name" value="Thioesterase/thiol ester dehydrase-isomerase"/>
    <property type="match status" value="1"/>
</dbReference>
<evidence type="ECO:0000313" key="2">
    <source>
        <dbReference type="EMBL" id="CAG2153867.1"/>
    </source>
</evidence>
<dbReference type="Proteomes" id="UP000672657">
    <property type="component" value="Unassembled WGS sequence"/>
</dbReference>
<comment type="caution">
    <text evidence="2">The sequence shown here is derived from an EMBL/GenBank/DDBJ whole genome shotgun (WGS) entry which is preliminary data.</text>
</comment>